<protein>
    <recommendedName>
        <fullName evidence="3 6">Flagellar basal-body rod protein FlgC</fullName>
    </recommendedName>
</protein>
<comment type="similarity">
    <text evidence="2">Belongs to the flagella basal body rod proteins family.</text>
</comment>
<keyword evidence="9" id="KW-0966">Cell projection</keyword>
<dbReference type="OrthoDB" id="9794148at2"/>
<sequence>MKLLSALRIAGSGLMAQRVRLNISSMNLANAHVTRTAEGGPYRAKDVVLAAIPLENEAKAKLSEVKVVEIVDDPSPFKEVYDPSHPDADERGMVKYPNVDILTEMVELLSAGRAYEANLTVMNITKTLALKTLEILR</sequence>
<keyword evidence="10" id="KW-1185">Reference proteome</keyword>
<evidence type="ECO:0000313" key="9">
    <source>
        <dbReference type="EMBL" id="OAQ20705.1"/>
    </source>
</evidence>
<comment type="caution">
    <text evidence="9">The sequence shown here is derived from an EMBL/GenBank/DDBJ whole genome shotgun (WGS) entry which is preliminary data.</text>
</comment>
<dbReference type="AlphaFoldDB" id="A0A179D3S3"/>
<evidence type="ECO:0000259" key="8">
    <source>
        <dbReference type="Pfam" id="PF06429"/>
    </source>
</evidence>
<proteinExistence type="inferred from homology"/>
<keyword evidence="4 6" id="KW-0975">Bacterial flagellum</keyword>
<dbReference type="InterPro" id="IPR006299">
    <property type="entry name" value="FlgC"/>
</dbReference>
<dbReference type="PANTHER" id="PTHR30435">
    <property type="entry name" value="FLAGELLAR PROTEIN"/>
    <property type="match status" value="1"/>
</dbReference>
<evidence type="ECO:0000256" key="3">
    <source>
        <dbReference type="ARBA" id="ARBA00017941"/>
    </source>
</evidence>
<evidence type="ECO:0000256" key="6">
    <source>
        <dbReference type="RuleBase" id="RU362062"/>
    </source>
</evidence>
<comment type="subcellular location">
    <subcellularLocation>
        <location evidence="1 6">Bacterial flagellum basal body</location>
    </subcellularLocation>
</comment>
<reference evidence="9 10" key="1">
    <citation type="submission" date="2016-04" db="EMBL/GenBank/DDBJ databases">
        <title>Genome analysis of Thermosulfurimonas dismutans, the first thermophilic sulfur-disproportionating bacterium of the phylum Thermodesulfobacteria.</title>
        <authorList>
            <person name="Mardanov A.V."/>
            <person name="Beletsky A.V."/>
            <person name="Kadnikov V.V."/>
            <person name="Slobodkin A.I."/>
            <person name="Ravin N.V."/>
        </authorList>
    </citation>
    <scope>NUCLEOTIDE SEQUENCE [LARGE SCALE GENOMIC DNA]</scope>
    <source>
        <strain evidence="9 10">S95</strain>
    </source>
</reference>
<organism evidence="9 10">
    <name type="scientific">Thermosulfurimonas dismutans</name>
    <dbReference type="NCBI Taxonomy" id="999894"/>
    <lineage>
        <taxon>Bacteria</taxon>
        <taxon>Pseudomonadati</taxon>
        <taxon>Thermodesulfobacteriota</taxon>
        <taxon>Thermodesulfobacteria</taxon>
        <taxon>Thermodesulfobacteriales</taxon>
        <taxon>Thermodesulfobacteriaceae</taxon>
        <taxon>Thermosulfurimonas</taxon>
    </lineage>
</organism>
<dbReference type="PATRIC" id="fig|999894.6.peg.1155"/>
<dbReference type="Pfam" id="PF06429">
    <property type="entry name" value="Flg_bbr_C"/>
    <property type="match status" value="1"/>
</dbReference>
<name>A0A179D3S3_9BACT</name>
<dbReference type="Proteomes" id="UP000078390">
    <property type="component" value="Unassembled WGS sequence"/>
</dbReference>
<dbReference type="STRING" id="999894.TDIS_1161"/>
<keyword evidence="9" id="KW-0969">Cilium</keyword>
<accession>A0A179D3S3</accession>
<evidence type="ECO:0000256" key="1">
    <source>
        <dbReference type="ARBA" id="ARBA00004117"/>
    </source>
</evidence>
<dbReference type="GO" id="GO:0030694">
    <property type="term" value="C:bacterial-type flagellum basal body, rod"/>
    <property type="evidence" value="ECO:0007669"/>
    <property type="project" value="UniProtKB-UniRule"/>
</dbReference>
<evidence type="ECO:0000256" key="2">
    <source>
        <dbReference type="ARBA" id="ARBA00009677"/>
    </source>
</evidence>
<dbReference type="InterPro" id="IPR001444">
    <property type="entry name" value="Flag_bb_rod_N"/>
</dbReference>
<evidence type="ECO:0000256" key="4">
    <source>
        <dbReference type="ARBA" id="ARBA00023143"/>
    </source>
</evidence>
<evidence type="ECO:0000259" key="7">
    <source>
        <dbReference type="Pfam" id="PF00460"/>
    </source>
</evidence>
<dbReference type="InterPro" id="IPR010930">
    <property type="entry name" value="Flg_bb/hook_C_dom"/>
</dbReference>
<dbReference type="Pfam" id="PF00460">
    <property type="entry name" value="Flg_bb_rod"/>
    <property type="match status" value="1"/>
</dbReference>
<dbReference type="GO" id="GO:0071978">
    <property type="term" value="P:bacterial-type flagellum-dependent swarming motility"/>
    <property type="evidence" value="ECO:0007669"/>
    <property type="project" value="TreeGrafter"/>
</dbReference>
<dbReference type="NCBIfam" id="TIGR01395">
    <property type="entry name" value="FlgC"/>
    <property type="match status" value="1"/>
</dbReference>
<gene>
    <name evidence="9" type="ORF">TDIS_1161</name>
</gene>
<dbReference type="EMBL" id="LWLG01000007">
    <property type="protein sequence ID" value="OAQ20705.1"/>
    <property type="molecule type" value="Genomic_DNA"/>
</dbReference>
<dbReference type="PANTHER" id="PTHR30435:SF2">
    <property type="entry name" value="FLAGELLAR BASAL-BODY ROD PROTEIN FLGC"/>
    <property type="match status" value="1"/>
</dbReference>
<keyword evidence="9" id="KW-0282">Flagellum</keyword>
<feature type="domain" description="Flagellar basal body rod protein N-terminal" evidence="7">
    <location>
        <begin position="7"/>
        <end position="34"/>
    </location>
</feature>
<feature type="domain" description="Flagellar basal-body/hook protein C-terminal" evidence="8">
    <location>
        <begin position="91"/>
        <end position="133"/>
    </location>
</feature>
<dbReference type="RefSeq" id="WP_068670269.1">
    <property type="nucleotide sequence ID" value="NZ_LWLG01000007.1"/>
</dbReference>
<comment type="subunit">
    <text evidence="5 6">The basal body constitutes a major portion of the flagellar organelle and consists of four rings (L,P,S, and M) mounted on a central rod. The rod consists of about 26 subunits of FlgG in the distal portion, and FlgB, FlgC and FlgF are thought to build up the proximal portion of the rod with about 6 subunits each.</text>
</comment>
<evidence type="ECO:0000256" key="5">
    <source>
        <dbReference type="ARBA" id="ARBA00025933"/>
    </source>
</evidence>
<evidence type="ECO:0000313" key="10">
    <source>
        <dbReference type="Proteomes" id="UP000078390"/>
    </source>
</evidence>